<dbReference type="AlphaFoldDB" id="A0A0C9T801"/>
<evidence type="ECO:0000313" key="8">
    <source>
        <dbReference type="EMBL" id="KII84268.1"/>
    </source>
</evidence>
<feature type="site" description="Lowers pKa of active site Tyr" evidence="6">
    <location>
        <position position="76"/>
    </location>
</feature>
<dbReference type="InterPro" id="IPR036812">
    <property type="entry name" value="NAD(P)_OxRdtase_dom_sf"/>
</dbReference>
<dbReference type="EMBL" id="KN832571">
    <property type="protein sequence ID" value="KII84268.1"/>
    <property type="molecule type" value="Genomic_DNA"/>
</dbReference>
<dbReference type="PROSITE" id="PS00063">
    <property type="entry name" value="ALDOKETO_REDUCTASE_3"/>
    <property type="match status" value="1"/>
</dbReference>
<evidence type="ECO:0000259" key="7">
    <source>
        <dbReference type="Pfam" id="PF00248"/>
    </source>
</evidence>
<keyword evidence="9" id="KW-1185">Reference proteome</keyword>
<organism evidence="8 9">
    <name type="scientific">Plicaturopsis crispa FD-325 SS-3</name>
    <dbReference type="NCBI Taxonomy" id="944288"/>
    <lineage>
        <taxon>Eukaryota</taxon>
        <taxon>Fungi</taxon>
        <taxon>Dikarya</taxon>
        <taxon>Basidiomycota</taxon>
        <taxon>Agaricomycotina</taxon>
        <taxon>Agaricomycetes</taxon>
        <taxon>Agaricomycetidae</taxon>
        <taxon>Amylocorticiales</taxon>
        <taxon>Amylocorticiaceae</taxon>
        <taxon>Plicatura</taxon>
        <taxon>Plicaturopsis crispa</taxon>
    </lineage>
</organism>
<dbReference type="InterPro" id="IPR020471">
    <property type="entry name" value="AKR"/>
</dbReference>
<dbReference type="HOGENOM" id="CLU_023205_0_0_1"/>
<dbReference type="FunFam" id="3.20.20.100:FF:000002">
    <property type="entry name" value="2,5-diketo-D-gluconic acid reductase A"/>
    <property type="match status" value="1"/>
</dbReference>
<evidence type="ECO:0000256" key="6">
    <source>
        <dbReference type="PIRSR" id="PIRSR000097-3"/>
    </source>
</evidence>
<name>A0A0C9T801_PLICR</name>
<accession>A0A0C9T801</accession>
<dbReference type="PROSITE" id="PS00798">
    <property type="entry name" value="ALDOKETO_REDUCTASE_1"/>
    <property type="match status" value="1"/>
</dbReference>
<dbReference type="PIRSF" id="PIRSF000097">
    <property type="entry name" value="AKR"/>
    <property type="match status" value="1"/>
</dbReference>
<dbReference type="PANTHER" id="PTHR43827:SF3">
    <property type="entry name" value="NADP-DEPENDENT OXIDOREDUCTASE DOMAIN-CONTAINING PROTEIN"/>
    <property type="match status" value="1"/>
</dbReference>
<protein>
    <recommendedName>
        <fullName evidence="7">NADP-dependent oxidoreductase domain-containing protein</fullName>
    </recommendedName>
</protein>
<dbReference type="SUPFAM" id="SSF51430">
    <property type="entry name" value="NAD(P)-linked oxidoreductase"/>
    <property type="match status" value="1"/>
</dbReference>
<dbReference type="InterPro" id="IPR018170">
    <property type="entry name" value="Aldo/ket_reductase_CS"/>
</dbReference>
<feature type="domain" description="NADP-dependent oxidoreductase" evidence="7">
    <location>
        <begin position="18"/>
        <end position="269"/>
    </location>
</feature>
<dbReference type="Pfam" id="PF00248">
    <property type="entry name" value="Aldo_ket_red"/>
    <property type="match status" value="1"/>
</dbReference>
<dbReference type="CDD" id="cd19071">
    <property type="entry name" value="AKR_AKR1-5-like"/>
    <property type="match status" value="1"/>
</dbReference>
<sequence length="297" mass="32945">MPASKSVTLNTGAVMPTVGFGTWRSKPGQVEFAVEHALKHGYRHIDTAAAYGNEAEVGQGIKASGVPREEIFLTTKLDNPDHRDAAGALESSLKKLGVTYLDLWLLHWPAPMTKDGKADKEHNWIDTWKSMEALYKQYPEKIKAIGVSNVSVEFFEKLLKEATVIPAVNQIELHPACPQHDIVEFCTKKGIVLTAYSPLGSENSPLLTHPTVKKLAEKYNVQPANVLVSLQANRPNVTVLPKSVTKSRIEANFTVIDLTNEDIEELHTIDKDHHFRACSPQWTGWGTLGFPEYKSPL</sequence>
<evidence type="ECO:0000256" key="3">
    <source>
        <dbReference type="ARBA" id="ARBA00023002"/>
    </source>
</evidence>
<dbReference type="GO" id="GO:0016616">
    <property type="term" value="F:oxidoreductase activity, acting on the CH-OH group of donors, NAD or NADP as acceptor"/>
    <property type="evidence" value="ECO:0007669"/>
    <property type="project" value="UniProtKB-ARBA"/>
</dbReference>
<dbReference type="PRINTS" id="PR00069">
    <property type="entry name" value="ALDKETRDTASE"/>
</dbReference>
<keyword evidence="3" id="KW-0560">Oxidoreductase</keyword>
<evidence type="ECO:0000313" key="9">
    <source>
        <dbReference type="Proteomes" id="UP000053263"/>
    </source>
</evidence>
<dbReference type="InterPro" id="IPR023210">
    <property type="entry name" value="NADP_OxRdtase_dom"/>
</dbReference>
<evidence type="ECO:0000256" key="2">
    <source>
        <dbReference type="ARBA" id="ARBA00022857"/>
    </source>
</evidence>
<proteinExistence type="inferred from homology"/>
<dbReference type="OrthoDB" id="416253at2759"/>
<evidence type="ECO:0000256" key="5">
    <source>
        <dbReference type="PIRSR" id="PIRSR000097-2"/>
    </source>
</evidence>
<evidence type="ECO:0000256" key="1">
    <source>
        <dbReference type="ARBA" id="ARBA00007905"/>
    </source>
</evidence>
<feature type="active site" description="Proton donor" evidence="4">
    <location>
        <position position="51"/>
    </location>
</feature>
<feature type="binding site" evidence="5">
    <location>
        <position position="107"/>
    </location>
    <ligand>
        <name>substrate</name>
    </ligand>
</feature>
<comment type="similarity">
    <text evidence="1">Belongs to the aldo/keto reductase family.</text>
</comment>
<dbReference type="Gene3D" id="3.20.20.100">
    <property type="entry name" value="NADP-dependent oxidoreductase domain"/>
    <property type="match status" value="1"/>
</dbReference>
<keyword evidence="2" id="KW-0521">NADP</keyword>
<dbReference type="Proteomes" id="UP000053263">
    <property type="component" value="Unassembled WGS sequence"/>
</dbReference>
<evidence type="ECO:0000256" key="4">
    <source>
        <dbReference type="PIRSR" id="PIRSR000097-1"/>
    </source>
</evidence>
<gene>
    <name evidence="8" type="ORF">PLICRDRAFT_146895</name>
</gene>
<dbReference type="PANTHER" id="PTHR43827">
    <property type="entry name" value="2,5-DIKETO-D-GLUCONIC ACID REDUCTASE"/>
    <property type="match status" value="1"/>
</dbReference>
<reference evidence="8 9" key="1">
    <citation type="submission" date="2014-06" db="EMBL/GenBank/DDBJ databases">
        <title>Evolutionary Origins and Diversification of the Mycorrhizal Mutualists.</title>
        <authorList>
            <consortium name="DOE Joint Genome Institute"/>
            <consortium name="Mycorrhizal Genomics Consortium"/>
            <person name="Kohler A."/>
            <person name="Kuo A."/>
            <person name="Nagy L.G."/>
            <person name="Floudas D."/>
            <person name="Copeland A."/>
            <person name="Barry K.W."/>
            <person name="Cichocki N."/>
            <person name="Veneault-Fourrey C."/>
            <person name="LaButti K."/>
            <person name="Lindquist E.A."/>
            <person name="Lipzen A."/>
            <person name="Lundell T."/>
            <person name="Morin E."/>
            <person name="Murat C."/>
            <person name="Riley R."/>
            <person name="Ohm R."/>
            <person name="Sun H."/>
            <person name="Tunlid A."/>
            <person name="Henrissat B."/>
            <person name="Grigoriev I.V."/>
            <person name="Hibbett D.S."/>
            <person name="Martin F."/>
        </authorList>
    </citation>
    <scope>NUCLEOTIDE SEQUENCE [LARGE SCALE GENOMIC DNA]</scope>
    <source>
        <strain evidence="8 9">FD-325 SS-3</strain>
    </source>
</reference>